<proteinExistence type="predicted"/>
<dbReference type="GO" id="GO:0004175">
    <property type="term" value="F:endopeptidase activity"/>
    <property type="evidence" value="ECO:0007669"/>
    <property type="project" value="TreeGrafter"/>
</dbReference>
<comment type="caution">
    <text evidence="2">The sequence shown here is derived from an EMBL/GenBank/DDBJ whole genome shotgun (WGS) entry which is preliminary data.</text>
</comment>
<organism evidence="2 3">
    <name type="scientific">Membranihabitans marinus</name>
    <dbReference type="NCBI Taxonomy" id="1227546"/>
    <lineage>
        <taxon>Bacteria</taxon>
        <taxon>Pseudomonadati</taxon>
        <taxon>Bacteroidota</taxon>
        <taxon>Saprospiria</taxon>
        <taxon>Saprospirales</taxon>
        <taxon>Saprospiraceae</taxon>
        <taxon>Membranihabitans</taxon>
    </lineage>
</organism>
<dbReference type="GO" id="GO:0007165">
    <property type="term" value="P:signal transduction"/>
    <property type="evidence" value="ECO:0007669"/>
    <property type="project" value="TreeGrafter"/>
</dbReference>
<name>A0A953HRP6_9BACT</name>
<dbReference type="GO" id="GO:0030288">
    <property type="term" value="C:outer membrane-bounded periplasmic space"/>
    <property type="evidence" value="ECO:0007669"/>
    <property type="project" value="TreeGrafter"/>
</dbReference>
<dbReference type="Pfam" id="PF03572">
    <property type="entry name" value="Peptidase_S41"/>
    <property type="match status" value="1"/>
</dbReference>
<accession>A0A953HRP6</accession>
<sequence length="405" mass="46908">MEYLKRQKIYFPYYLVYIEGKMIFDGLHPIIPPGAQILSVNGIESIKLMQSFYRYFPVDGHSNSYKLSSSVEKIFEWRYFMEYGLSEEFVVTYTAPGSEHNKTIVLQAVSYEKQQENFKNRYSAPVSELLEYKRQPAYSFEMIKPDAGLLNLRWFGFATSKDDPEFKKYVHFIDSVFTALDQRKTPNLIIDVRNNPGGSDPTFEQPVMYLSDHTFKENLSAHIIYDPKSIPFEKYFYGFSIKKPVDSLTLSNAMEFIDEYFEDFEDGKSLQNKRFNPTYYPKSPAYKGKVYLLVNENTASAASHFASLMKAYARNLTIVGVETVGGYYIHNGHIGLVYQLPNSELKTKFSVVHVVHDAPVKNDQPEGSGVIPDYEVWPKLNDFLQHKDTQMEYVIKLIEEMTKSH</sequence>
<reference evidence="2" key="1">
    <citation type="submission" date="2021-06" db="EMBL/GenBank/DDBJ databases">
        <title>44 bacteria genomes isolated from Dapeng, Shenzhen.</title>
        <authorList>
            <person name="Zheng W."/>
            <person name="Yu S."/>
            <person name="Huang Y."/>
        </authorList>
    </citation>
    <scope>NUCLEOTIDE SEQUENCE</scope>
    <source>
        <strain evidence="2">DP5N28-2</strain>
    </source>
</reference>
<dbReference type="SUPFAM" id="SSF52096">
    <property type="entry name" value="ClpP/crotonase"/>
    <property type="match status" value="1"/>
</dbReference>
<gene>
    <name evidence="2" type="ORF">KUV50_02815</name>
</gene>
<dbReference type="EMBL" id="JAHVHU010000003">
    <property type="protein sequence ID" value="MBY5957051.1"/>
    <property type="molecule type" value="Genomic_DNA"/>
</dbReference>
<dbReference type="AlphaFoldDB" id="A0A953HRP6"/>
<dbReference type="Gene3D" id="3.90.226.10">
    <property type="entry name" value="2-enoyl-CoA Hydratase, Chain A, domain 1"/>
    <property type="match status" value="1"/>
</dbReference>
<dbReference type="GO" id="GO:0008236">
    <property type="term" value="F:serine-type peptidase activity"/>
    <property type="evidence" value="ECO:0007669"/>
    <property type="project" value="InterPro"/>
</dbReference>
<feature type="domain" description="Tail specific protease" evidence="1">
    <location>
        <begin position="170"/>
        <end position="376"/>
    </location>
</feature>
<evidence type="ECO:0000259" key="1">
    <source>
        <dbReference type="Pfam" id="PF03572"/>
    </source>
</evidence>
<dbReference type="PANTHER" id="PTHR32060">
    <property type="entry name" value="TAIL-SPECIFIC PROTEASE"/>
    <property type="match status" value="1"/>
</dbReference>
<dbReference type="Proteomes" id="UP000753961">
    <property type="component" value="Unassembled WGS sequence"/>
</dbReference>
<evidence type="ECO:0000313" key="3">
    <source>
        <dbReference type="Proteomes" id="UP000753961"/>
    </source>
</evidence>
<protein>
    <recommendedName>
        <fullName evidence="1">Tail specific protease domain-containing protein</fullName>
    </recommendedName>
</protein>
<dbReference type="InterPro" id="IPR029045">
    <property type="entry name" value="ClpP/crotonase-like_dom_sf"/>
</dbReference>
<dbReference type="InterPro" id="IPR005151">
    <property type="entry name" value="Tail-specific_protease"/>
</dbReference>
<dbReference type="GO" id="GO:0006508">
    <property type="term" value="P:proteolysis"/>
    <property type="evidence" value="ECO:0007669"/>
    <property type="project" value="InterPro"/>
</dbReference>
<keyword evidence="3" id="KW-1185">Reference proteome</keyword>
<dbReference type="PANTHER" id="PTHR32060:SF30">
    <property type="entry name" value="CARBOXY-TERMINAL PROCESSING PROTEASE CTPA"/>
    <property type="match status" value="1"/>
</dbReference>
<evidence type="ECO:0000313" key="2">
    <source>
        <dbReference type="EMBL" id="MBY5957051.1"/>
    </source>
</evidence>
<dbReference type="RefSeq" id="WP_222578575.1">
    <property type="nucleotide sequence ID" value="NZ_JAHVHU010000003.1"/>
</dbReference>